<dbReference type="OrthoDB" id="5867822at2759"/>
<sequence length="286" mass="32612">MNEISPDTIKGKRWVGSLYVEEKEPERRRRSRMRGDAVGLGRRPEGVIMLCGGSTFAATVRRRPKVGGQTYRRVQLWEEGAQASESGETFGVGSSGVIRKQVQRWGEGRLRLIGKRGNELRRVQRSYKRKDVAPLLHSCGKDASEPESSKVQKTRVLINEEWPVWCERDATSKKCERSEHKRSLRVRRQPDDQAGFELVELSTFPREVIDTARELGHRLHEETADKRTMNADALLHRTLLRAAHRLRQVVASKDLVSKESLIKSLKAIRTQLRADIADVRDAANED</sequence>
<comment type="caution">
    <text evidence="1">The sequence shown here is derived from an EMBL/GenBank/DDBJ whole genome shotgun (WGS) entry which is preliminary data.</text>
</comment>
<dbReference type="AlphaFoldDB" id="A0A016VLG5"/>
<organism evidence="1 2">
    <name type="scientific">Ancylostoma ceylanicum</name>
    <dbReference type="NCBI Taxonomy" id="53326"/>
    <lineage>
        <taxon>Eukaryota</taxon>
        <taxon>Metazoa</taxon>
        <taxon>Ecdysozoa</taxon>
        <taxon>Nematoda</taxon>
        <taxon>Chromadorea</taxon>
        <taxon>Rhabditida</taxon>
        <taxon>Rhabditina</taxon>
        <taxon>Rhabditomorpha</taxon>
        <taxon>Strongyloidea</taxon>
        <taxon>Ancylostomatidae</taxon>
        <taxon>Ancylostomatinae</taxon>
        <taxon>Ancylostoma</taxon>
    </lineage>
</organism>
<dbReference type="EMBL" id="JARK01001345">
    <property type="protein sequence ID" value="EYC27578.1"/>
    <property type="molecule type" value="Genomic_DNA"/>
</dbReference>
<name>A0A016VLG5_9BILA</name>
<accession>A0A016VLG5</accession>
<keyword evidence="2" id="KW-1185">Reference proteome</keyword>
<evidence type="ECO:0000313" key="2">
    <source>
        <dbReference type="Proteomes" id="UP000024635"/>
    </source>
</evidence>
<protein>
    <submittedName>
        <fullName evidence="1">Uncharacterized protein</fullName>
    </submittedName>
</protein>
<evidence type="ECO:0000313" key="1">
    <source>
        <dbReference type="EMBL" id="EYC27578.1"/>
    </source>
</evidence>
<gene>
    <name evidence="1" type="primary">Acey_s0009.g804</name>
    <name evidence="1" type="ORF">Y032_0009g804</name>
</gene>
<reference evidence="2" key="1">
    <citation type="journal article" date="2015" name="Nat. Genet.">
        <title>The genome and transcriptome of the zoonotic hookworm Ancylostoma ceylanicum identify infection-specific gene families.</title>
        <authorList>
            <person name="Schwarz E.M."/>
            <person name="Hu Y."/>
            <person name="Antoshechkin I."/>
            <person name="Miller M.M."/>
            <person name="Sternberg P.W."/>
            <person name="Aroian R.V."/>
        </authorList>
    </citation>
    <scope>NUCLEOTIDE SEQUENCE</scope>
    <source>
        <strain evidence="2">HY135</strain>
    </source>
</reference>
<dbReference type="STRING" id="53326.A0A016VLG5"/>
<dbReference type="Proteomes" id="UP000024635">
    <property type="component" value="Unassembled WGS sequence"/>
</dbReference>
<proteinExistence type="predicted"/>